<dbReference type="Gene3D" id="2.60.120.10">
    <property type="entry name" value="Jelly Rolls"/>
    <property type="match status" value="1"/>
</dbReference>
<dbReference type="InterPro" id="IPR011051">
    <property type="entry name" value="RmlC_Cupin_sf"/>
</dbReference>
<evidence type="ECO:0000313" key="4">
    <source>
        <dbReference type="Proteomes" id="UP001501237"/>
    </source>
</evidence>
<sequence length="155" mass="16588">MGRSEPFVLEPSEARPNSQGGQGFTTAFKLLGRDTAGAFSLLEWALEPWQEGPGLHQHDFDEAFYVLSGQVAFQVKGERHVLGPRQLAWMPRNTPHAFSNAGPEPASGLTVSTPGGLEDVFAALRAGEAPPDRFRVEHLGPPFRAAGAPESPSAS</sequence>
<keyword evidence="4" id="KW-1185">Reference proteome</keyword>
<comment type="caution">
    <text evidence="3">The sequence shown here is derived from an EMBL/GenBank/DDBJ whole genome shotgun (WGS) entry which is preliminary data.</text>
</comment>
<protein>
    <recommendedName>
        <fullName evidence="2">Cupin type-2 domain-containing protein</fullName>
    </recommendedName>
</protein>
<organism evidence="3 4">
    <name type="scientific">Actinocorallia longicatena</name>
    <dbReference type="NCBI Taxonomy" id="111803"/>
    <lineage>
        <taxon>Bacteria</taxon>
        <taxon>Bacillati</taxon>
        <taxon>Actinomycetota</taxon>
        <taxon>Actinomycetes</taxon>
        <taxon>Streptosporangiales</taxon>
        <taxon>Thermomonosporaceae</taxon>
        <taxon>Actinocorallia</taxon>
    </lineage>
</organism>
<dbReference type="PANTHER" id="PTHR36440">
    <property type="entry name" value="PUTATIVE (AFU_ORTHOLOGUE AFUA_8G07350)-RELATED"/>
    <property type="match status" value="1"/>
</dbReference>
<name>A0ABP6Q0L1_9ACTN</name>
<dbReference type="InterPro" id="IPR053146">
    <property type="entry name" value="QDO-like"/>
</dbReference>
<gene>
    <name evidence="3" type="ORF">GCM10010468_00610</name>
</gene>
<dbReference type="SUPFAM" id="SSF51182">
    <property type="entry name" value="RmlC-like cupins"/>
    <property type="match status" value="1"/>
</dbReference>
<dbReference type="EMBL" id="BAAAUV010000001">
    <property type="protein sequence ID" value="GAA3191999.1"/>
    <property type="molecule type" value="Genomic_DNA"/>
</dbReference>
<evidence type="ECO:0000313" key="3">
    <source>
        <dbReference type="EMBL" id="GAA3191999.1"/>
    </source>
</evidence>
<dbReference type="Pfam" id="PF07883">
    <property type="entry name" value="Cupin_2"/>
    <property type="match status" value="1"/>
</dbReference>
<evidence type="ECO:0000259" key="2">
    <source>
        <dbReference type="Pfam" id="PF07883"/>
    </source>
</evidence>
<dbReference type="InterPro" id="IPR013096">
    <property type="entry name" value="Cupin_2"/>
</dbReference>
<dbReference type="PANTHER" id="PTHR36440:SF1">
    <property type="entry name" value="PUTATIVE (AFU_ORTHOLOGUE AFUA_8G07350)-RELATED"/>
    <property type="match status" value="1"/>
</dbReference>
<evidence type="ECO:0000256" key="1">
    <source>
        <dbReference type="SAM" id="MobiDB-lite"/>
    </source>
</evidence>
<proteinExistence type="predicted"/>
<reference evidence="4" key="1">
    <citation type="journal article" date="2019" name="Int. J. Syst. Evol. Microbiol.">
        <title>The Global Catalogue of Microorganisms (GCM) 10K type strain sequencing project: providing services to taxonomists for standard genome sequencing and annotation.</title>
        <authorList>
            <consortium name="The Broad Institute Genomics Platform"/>
            <consortium name="The Broad Institute Genome Sequencing Center for Infectious Disease"/>
            <person name="Wu L."/>
            <person name="Ma J."/>
        </authorList>
    </citation>
    <scope>NUCLEOTIDE SEQUENCE [LARGE SCALE GENOMIC DNA]</scope>
    <source>
        <strain evidence="4">JCM 9377</strain>
    </source>
</reference>
<dbReference type="Proteomes" id="UP001501237">
    <property type="component" value="Unassembled WGS sequence"/>
</dbReference>
<feature type="domain" description="Cupin type-2" evidence="2">
    <location>
        <begin position="44"/>
        <end position="111"/>
    </location>
</feature>
<dbReference type="RefSeq" id="WP_344821048.1">
    <property type="nucleotide sequence ID" value="NZ_BAAAUV010000001.1"/>
</dbReference>
<accession>A0ABP6Q0L1</accession>
<feature type="region of interest" description="Disordered" evidence="1">
    <location>
        <begin position="1"/>
        <end position="22"/>
    </location>
</feature>
<feature type="region of interest" description="Disordered" evidence="1">
    <location>
        <begin position="132"/>
        <end position="155"/>
    </location>
</feature>
<dbReference type="InterPro" id="IPR014710">
    <property type="entry name" value="RmlC-like_jellyroll"/>
</dbReference>